<reference evidence="6 7" key="1">
    <citation type="journal article" date="2013" name="PLoS ONE">
        <title>Lactobacillus paracasei comparative genomics: towards species pan-genome definition and exploitation of diversity.</title>
        <authorList>
            <person name="Smokvina T."/>
            <person name="Wels M."/>
            <person name="Polka J."/>
            <person name="Chervaux C."/>
            <person name="Brisse S."/>
            <person name="Boekhorst J."/>
            <person name="van Hylckama Vlieg J.E."/>
            <person name="Siezen R.J."/>
        </authorList>
    </citation>
    <scope>NUCLEOTIDE SEQUENCE [LARGE SCALE GENOMIC DNA]</scope>
    <source>
        <strain evidence="6 7">Lpp41</strain>
    </source>
</reference>
<proteinExistence type="inferred from homology"/>
<protein>
    <submittedName>
        <fullName evidence="6">NADPH-flavin oxidoreductase</fullName>
    </submittedName>
</protein>
<dbReference type="EMBL" id="ANKE01000584">
    <property type="protein sequence ID" value="EPC71293.1"/>
    <property type="molecule type" value="Genomic_DNA"/>
</dbReference>
<evidence type="ECO:0000313" key="6">
    <source>
        <dbReference type="EMBL" id="EPC71293.1"/>
    </source>
</evidence>
<accession>A0A829H4W9</accession>
<gene>
    <name evidence="6" type="ORF">Lpp41_12148</name>
</gene>
<comment type="similarity">
    <text evidence="1">Belongs to the flavin oxidoreductase frp family.</text>
</comment>
<sequence length="131" mass="15186">MIHNSTIDYQLNHRSIRAFKPQNLSDDQLTTLYEAARHASTSMFMQQFSILHVTDPAKRAAIRRLGRQPYIGQNGDLLIFLVDLYRNQKIRQAAGKDDGRTLQTSSNKPLRTQFRLFRILCSLPKAWIWAV</sequence>
<evidence type="ECO:0000313" key="7">
    <source>
        <dbReference type="Proteomes" id="UP000014244"/>
    </source>
</evidence>
<evidence type="ECO:0000256" key="3">
    <source>
        <dbReference type="ARBA" id="ARBA00022643"/>
    </source>
</evidence>
<evidence type="ECO:0000256" key="4">
    <source>
        <dbReference type="ARBA" id="ARBA00023002"/>
    </source>
</evidence>
<dbReference type="InterPro" id="IPR016446">
    <property type="entry name" value="Flavin_OxRdtase_Frp"/>
</dbReference>
<feature type="domain" description="Nitroreductase" evidence="5">
    <location>
        <begin position="12"/>
        <end position="65"/>
    </location>
</feature>
<evidence type="ECO:0000256" key="2">
    <source>
        <dbReference type="ARBA" id="ARBA00022630"/>
    </source>
</evidence>
<dbReference type="InterPro" id="IPR029479">
    <property type="entry name" value="Nitroreductase"/>
</dbReference>
<dbReference type="GO" id="GO:0016491">
    <property type="term" value="F:oxidoreductase activity"/>
    <property type="evidence" value="ECO:0007669"/>
    <property type="project" value="UniProtKB-KW"/>
</dbReference>
<dbReference type="PANTHER" id="PTHR43425">
    <property type="entry name" value="OXYGEN-INSENSITIVE NADPH NITROREDUCTASE"/>
    <property type="match status" value="1"/>
</dbReference>
<dbReference type="Pfam" id="PF00881">
    <property type="entry name" value="Nitroreductase"/>
    <property type="match status" value="1"/>
</dbReference>
<dbReference type="AlphaFoldDB" id="A0A829H4W9"/>
<keyword evidence="3" id="KW-0288">FMN</keyword>
<keyword evidence="2" id="KW-0285">Flavoprotein</keyword>
<evidence type="ECO:0000259" key="5">
    <source>
        <dbReference type="Pfam" id="PF00881"/>
    </source>
</evidence>
<dbReference type="Gene3D" id="3.40.109.10">
    <property type="entry name" value="NADH Oxidase"/>
    <property type="match status" value="1"/>
</dbReference>
<dbReference type="SUPFAM" id="SSF55469">
    <property type="entry name" value="FMN-dependent nitroreductase-like"/>
    <property type="match status" value="1"/>
</dbReference>
<comment type="caution">
    <text evidence="6">The sequence shown here is derived from an EMBL/GenBank/DDBJ whole genome shotgun (WGS) entry which is preliminary data.</text>
</comment>
<evidence type="ECO:0000256" key="1">
    <source>
        <dbReference type="ARBA" id="ARBA00008366"/>
    </source>
</evidence>
<organism evidence="6 7">
    <name type="scientific">Lacticaseibacillus paracasei subsp. paracasei Lpp41</name>
    <dbReference type="NCBI Taxonomy" id="1256208"/>
    <lineage>
        <taxon>Bacteria</taxon>
        <taxon>Bacillati</taxon>
        <taxon>Bacillota</taxon>
        <taxon>Bacilli</taxon>
        <taxon>Lactobacillales</taxon>
        <taxon>Lactobacillaceae</taxon>
        <taxon>Lacticaseibacillus</taxon>
    </lineage>
</organism>
<dbReference type="PANTHER" id="PTHR43425:SF2">
    <property type="entry name" value="OXYGEN-INSENSITIVE NADPH NITROREDUCTASE"/>
    <property type="match status" value="1"/>
</dbReference>
<dbReference type="Proteomes" id="UP000014244">
    <property type="component" value="Unassembled WGS sequence"/>
</dbReference>
<dbReference type="InterPro" id="IPR000415">
    <property type="entry name" value="Nitroreductase-like"/>
</dbReference>
<name>A0A829H4W9_LACPA</name>
<keyword evidence="4" id="KW-0560">Oxidoreductase</keyword>